<dbReference type="EMBL" id="CP089391">
    <property type="protein sequence ID" value="WBL82287.1"/>
    <property type="molecule type" value="Genomic_DNA"/>
</dbReference>
<dbReference type="Proteomes" id="UP001179614">
    <property type="component" value="Chromosome"/>
</dbReference>
<feature type="transmembrane region" description="Helical" evidence="2">
    <location>
        <begin position="306"/>
        <end position="327"/>
    </location>
</feature>
<feature type="region of interest" description="Disordered" evidence="1">
    <location>
        <begin position="120"/>
        <end position="155"/>
    </location>
</feature>
<reference evidence="3" key="1">
    <citation type="submission" date="2021-12" db="EMBL/GenBank/DDBJ databases">
        <title>Bradyrhizobium xenonodulans sp. nov.</title>
        <authorList>
            <person name="Claassens R."/>
            <person name="Venter S.N."/>
            <person name="Beukes C.W."/>
            <person name="Stepkowski T."/>
            <person name="Steenkamp E.T."/>
        </authorList>
    </citation>
    <scope>NUCLEOTIDE SEQUENCE</scope>
    <source>
        <strain evidence="3">14AB</strain>
    </source>
</reference>
<keyword evidence="2" id="KW-0472">Membrane</keyword>
<gene>
    <name evidence="3" type="ORF">I3J27_18315</name>
</gene>
<feature type="compositionally biased region" description="Polar residues" evidence="1">
    <location>
        <begin position="131"/>
        <end position="141"/>
    </location>
</feature>
<dbReference type="RefSeq" id="WP_270172056.1">
    <property type="nucleotide sequence ID" value="NZ_CP089391.1"/>
</dbReference>
<proteinExistence type="predicted"/>
<keyword evidence="2" id="KW-0812">Transmembrane</keyword>
<organism evidence="3 4">
    <name type="scientific">Bradyrhizobium xenonodulans</name>
    <dbReference type="NCBI Taxonomy" id="2736875"/>
    <lineage>
        <taxon>Bacteria</taxon>
        <taxon>Pseudomonadati</taxon>
        <taxon>Pseudomonadota</taxon>
        <taxon>Alphaproteobacteria</taxon>
        <taxon>Hyphomicrobiales</taxon>
        <taxon>Nitrobacteraceae</taxon>
        <taxon>Bradyrhizobium</taxon>
    </lineage>
</organism>
<dbReference type="InterPro" id="IPR019650">
    <property type="entry name" value="DUF2513"/>
</dbReference>
<keyword evidence="4" id="KW-1185">Reference proteome</keyword>
<sequence length="332" mass="35385">MRRDRELIHRILLAIEAKTSTRPEPIEMAGEDPQKVLDHLALLFDEGLIQTGPRPHRSSSTGLIDQVLVRDLTPAGRDWLEAEARQAGHPPFIATAYESDVTQAPGDERHPGHLQGVGARGVAGGEGLATATGQVGPTGSAESPAAPLGPNGTTGPRRIGLLDEEPILQRPLEATARYQAQAVEFSAGGEDRPEVLHRSLIARVAVLEAIVEELRRPAGIGIGHNQPPPDAHVFAPVTADDLDEIDHLIVLLKEQPPAPTTVSPQLIEQSRVVSKIGTKIAELADIYAKEVVKSAGQETGKRLVQLPFWLGVSSAIAGVASALQIWISALPH</sequence>
<dbReference type="Pfam" id="PF10711">
    <property type="entry name" value="DUF2513"/>
    <property type="match status" value="1"/>
</dbReference>
<keyword evidence="2" id="KW-1133">Transmembrane helix</keyword>
<evidence type="ECO:0000313" key="3">
    <source>
        <dbReference type="EMBL" id="WBL82287.1"/>
    </source>
</evidence>
<name>A0ABY7MXU0_9BRAD</name>
<evidence type="ECO:0000256" key="1">
    <source>
        <dbReference type="SAM" id="MobiDB-lite"/>
    </source>
</evidence>
<protein>
    <submittedName>
        <fullName evidence="3">DUF2513 domain-containing protein</fullName>
    </submittedName>
</protein>
<accession>A0ABY7MXU0</accession>
<evidence type="ECO:0000256" key="2">
    <source>
        <dbReference type="SAM" id="Phobius"/>
    </source>
</evidence>
<evidence type="ECO:0000313" key="4">
    <source>
        <dbReference type="Proteomes" id="UP001179614"/>
    </source>
</evidence>